<protein>
    <submittedName>
        <fullName evidence="1">Uncharacterized protein</fullName>
    </submittedName>
</protein>
<dbReference type="AlphaFoldDB" id="A0A0D0CJV6"/>
<gene>
    <name evidence="1" type="ORF">GYMLUDRAFT_76561</name>
</gene>
<dbReference type="HOGENOM" id="CLU_1602923_0_0_1"/>
<dbReference type="EMBL" id="KN834807">
    <property type="protein sequence ID" value="KIK55328.1"/>
    <property type="molecule type" value="Genomic_DNA"/>
</dbReference>
<sequence>MSGPGSLTVSEVIVQMFEGEMSKQGWMETLRFARQNFNPHLLSIIGISPISNSGNDMHYIVFAGAHRMNTRHLLASALIDGDQTILAALGMQVAYGIASALDYLSRTCTATCLSNVGAEYFEVFSNDKGHTVLSLAPEFARLVPCDEETSDAVICNSFISKVGLGH</sequence>
<name>A0A0D0CJV6_9AGAR</name>
<organism evidence="1 2">
    <name type="scientific">Collybiopsis luxurians FD-317 M1</name>
    <dbReference type="NCBI Taxonomy" id="944289"/>
    <lineage>
        <taxon>Eukaryota</taxon>
        <taxon>Fungi</taxon>
        <taxon>Dikarya</taxon>
        <taxon>Basidiomycota</taxon>
        <taxon>Agaricomycotina</taxon>
        <taxon>Agaricomycetes</taxon>
        <taxon>Agaricomycetidae</taxon>
        <taxon>Agaricales</taxon>
        <taxon>Marasmiineae</taxon>
        <taxon>Omphalotaceae</taxon>
        <taxon>Collybiopsis</taxon>
        <taxon>Collybiopsis luxurians</taxon>
    </lineage>
</organism>
<keyword evidence="2" id="KW-1185">Reference proteome</keyword>
<evidence type="ECO:0000313" key="1">
    <source>
        <dbReference type="EMBL" id="KIK55328.1"/>
    </source>
</evidence>
<reference evidence="1 2" key="1">
    <citation type="submission" date="2014-04" db="EMBL/GenBank/DDBJ databases">
        <title>Evolutionary Origins and Diversification of the Mycorrhizal Mutualists.</title>
        <authorList>
            <consortium name="DOE Joint Genome Institute"/>
            <consortium name="Mycorrhizal Genomics Consortium"/>
            <person name="Kohler A."/>
            <person name="Kuo A."/>
            <person name="Nagy L.G."/>
            <person name="Floudas D."/>
            <person name="Copeland A."/>
            <person name="Barry K.W."/>
            <person name="Cichocki N."/>
            <person name="Veneault-Fourrey C."/>
            <person name="LaButti K."/>
            <person name="Lindquist E.A."/>
            <person name="Lipzen A."/>
            <person name="Lundell T."/>
            <person name="Morin E."/>
            <person name="Murat C."/>
            <person name="Riley R."/>
            <person name="Ohm R."/>
            <person name="Sun H."/>
            <person name="Tunlid A."/>
            <person name="Henrissat B."/>
            <person name="Grigoriev I.V."/>
            <person name="Hibbett D.S."/>
            <person name="Martin F."/>
        </authorList>
    </citation>
    <scope>NUCLEOTIDE SEQUENCE [LARGE SCALE GENOMIC DNA]</scope>
    <source>
        <strain evidence="1 2">FD-317 M1</strain>
    </source>
</reference>
<evidence type="ECO:0000313" key="2">
    <source>
        <dbReference type="Proteomes" id="UP000053593"/>
    </source>
</evidence>
<proteinExistence type="predicted"/>
<accession>A0A0D0CJV6</accession>
<dbReference type="Proteomes" id="UP000053593">
    <property type="component" value="Unassembled WGS sequence"/>
</dbReference>